<dbReference type="Proteomes" id="UP001165079">
    <property type="component" value="Unassembled WGS sequence"/>
</dbReference>
<name>A0A9W6SN62_9ACTN</name>
<dbReference type="PANTHER" id="PTHR43731">
    <property type="entry name" value="RHOMBOID PROTEASE"/>
    <property type="match status" value="1"/>
</dbReference>
<accession>A0A9W6SN62</accession>
<evidence type="ECO:0000256" key="2">
    <source>
        <dbReference type="ARBA" id="ARBA00022692"/>
    </source>
</evidence>
<protein>
    <recommendedName>
        <fullName evidence="6">Peptidase S54 rhomboid domain-containing protein</fullName>
    </recommendedName>
</protein>
<keyword evidence="3 5" id="KW-1133">Transmembrane helix</keyword>
<dbReference type="GO" id="GO:0016020">
    <property type="term" value="C:membrane"/>
    <property type="evidence" value="ECO:0007669"/>
    <property type="project" value="UniProtKB-SubCell"/>
</dbReference>
<keyword evidence="4 5" id="KW-0472">Membrane</keyword>
<dbReference type="AlphaFoldDB" id="A0A9W6SN62"/>
<feature type="transmembrane region" description="Helical" evidence="5">
    <location>
        <begin position="142"/>
        <end position="164"/>
    </location>
</feature>
<feature type="transmembrane region" description="Helical" evidence="5">
    <location>
        <begin position="58"/>
        <end position="87"/>
    </location>
</feature>
<dbReference type="SUPFAM" id="SSF144091">
    <property type="entry name" value="Rhomboid-like"/>
    <property type="match status" value="1"/>
</dbReference>
<evidence type="ECO:0000256" key="1">
    <source>
        <dbReference type="ARBA" id="ARBA00004141"/>
    </source>
</evidence>
<dbReference type="GO" id="GO:0004252">
    <property type="term" value="F:serine-type endopeptidase activity"/>
    <property type="evidence" value="ECO:0007669"/>
    <property type="project" value="InterPro"/>
</dbReference>
<evidence type="ECO:0000313" key="7">
    <source>
        <dbReference type="EMBL" id="GLZ78842.1"/>
    </source>
</evidence>
<evidence type="ECO:0000256" key="5">
    <source>
        <dbReference type="SAM" id="Phobius"/>
    </source>
</evidence>
<organism evidence="7 8">
    <name type="scientific">Actinorhabdospora filicis</name>
    <dbReference type="NCBI Taxonomy" id="1785913"/>
    <lineage>
        <taxon>Bacteria</taxon>
        <taxon>Bacillati</taxon>
        <taxon>Actinomycetota</taxon>
        <taxon>Actinomycetes</taxon>
        <taxon>Micromonosporales</taxon>
        <taxon>Micromonosporaceae</taxon>
        <taxon>Actinorhabdospora</taxon>
    </lineage>
</organism>
<keyword evidence="2 5" id="KW-0812">Transmembrane</keyword>
<dbReference type="InterPro" id="IPR022764">
    <property type="entry name" value="Peptidase_S54_rhomboid_dom"/>
</dbReference>
<comment type="subcellular location">
    <subcellularLocation>
        <location evidence="1">Membrane</location>
        <topology evidence="1">Multi-pass membrane protein</topology>
    </subcellularLocation>
</comment>
<evidence type="ECO:0000259" key="6">
    <source>
        <dbReference type="Pfam" id="PF01694"/>
    </source>
</evidence>
<evidence type="ECO:0000256" key="4">
    <source>
        <dbReference type="ARBA" id="ARBA00023136"/>
    </source>
</evidence>
<gene>
    <name evidence="7" type="ORF">Afil01_36490</name>
</gene>
<comment type="caution">
    <text evidence="7">The sequence shown here is derived from an EMBL/GenBank/DDBJ whole genome shotgun (WGS) entry which is preliminary data.</text>
</comment>
<dbReference type="Gene3D" id="1.20.1540.10">
    <property type="entry name" value="Rhomboid-like"/>
    <property type="match status" value="1"/>
</dbReference>
<feature type="transmembrane region" description="Helical" evidence="5">
    <location>
        <begin position="170"/>
        <end position="189"/>
    </location>
</feature>
<dbReference type="EMBL" id="BSTX01000002">
    <property type="protein sequence ID" value="GLZ78842.1"/>
    <property type="molecule type" value="Genomic_DNA"/>
</dbReference>
<dbReference type="RefSeq" id="WP_285663979.1">
    <property type="nucleotide sequence ID" value="NZ_BSTX01000002.1"/>
</dbReference>
<dbReference type="PANTHER" id="PTHR43731:SF9">
    <property type="entry name" value="SLR1461 PROTEIN"/>
    <property type="match status" value="1"/>
</dbReference>
<sequence>MSETHGPLRRGVRDALPGVIGLLAATALLWVVEAADAVLPGEFDEAGIVPRDGDGLMGILLAPFLHADFGHLAANTVPLVVLGVLAALAGTARFVLATLLIMAVSGLGVWLTAPANTVTVGASGVVFGYLGYVVARAVFDRNLLYAGIAIAVVLVYGGLVWGVLPGAAGVSWQGHLFGLIGGVLAAWLLRGARAKVTV</sequence>
<evidence type="ECO:0000256" key="3">
    <source>
        <dbReference type="ARBA" id="ARBA00022989"/>
    </source>
</evidence>
<keyword evidence="8" id="KW-1185">Reference proteome</keyword>
<feature type="transmembrane region" description="Helical" evidence="5">
    <location>
        <begin position="94"/>
        <end position="111"/>
    </location>
</feature>
<reference evidence="7" key="1">
    <citation type="submission" date="2023-03" db="EMBL/GenBank/DDBJ databases">
        <title>Actinorhabdospora filicis NBRC 111898.</title>
        <authorList>
            <person name="Ichikawa N."/>
            <person name="Sato H."/>
            <person name="Tonouchi N."/>
        </authorList>
    </citation>
    <scope>NUCLEOTIDE SEQUENCE</scope>
    <source>
        <strain evidence="7">NBRC 111898</strain>
    </source>
</reference>
<proteinExistence type="predicted"/>
<dbReference type="Pfam" id="PF01694">
    <property type="entry name" value="Rhomboid"/>
    <property type="match status" value="1"/>
</dbReference>
<feature type="transmembrane region" description="Helical" evidence="5">
    <location>
        <begin position="117"/>
        <end position="135"/>
    </location>
</feature>
<dbReference type="InterPro" id="IPR050925">
    <property type="entry name" value="Rhomboid_protease_S54"/>
</dbReference>
<dbReference type="InterPro" id="IPR035952">
    <property type="entry name" value="Rhomboid-like_sf"/>
</dbReference>
<feature type="domain" description="Peptidase S54 rhomboid" evidence="6">
    <location>
        <begin position="57"/>
        <end position="190"/>
    </location>
</feature>
<evidence type="ECO:0000313" key="8">
    <source>
        <dbReference type="Proteomes" id="UP001165079"/>
    </source>
</evidence>